<keyword evidence="1" id="KW-0732">Signal</keyword>
<gene>
    <name evidence="3" type="ORF">ACFOZ4_30345</name>
</gene>
<dbReference type="Gene3D" id="2.60.120.260">
    <property type="entry name" value="Galactose-binding domain-like"/>
    <property type="match status" value="2"/>
</dbReference>
<evidence type="ECO:0000259" key="2">
    <source>
        <dbReference type="PROSITE" id="PS51175"/>
    </source>
</evidence>
<proteinExistence type="predicted"/>
<dbReference type="InterPro" id="IPR008979">
    <property type="entry name" value="Galactose-bd-like_sf"/>
</dbReference>
<reference evidence="4" key="1">
    <citation type="journal article" date="2019" name="Int. J. Syst. Evol. Microbiol.">
        <title>The Global Catalogue of Microorganisms (GCM) 10K type strain sequencing project: providing services to taxonomists for standard genome sequencing and annotation.</title>
        <authorList>
            <consortium name="The Broad Institute Genomics Platform"/>
            <consortium name="The Broad Institute Genome Sequencing Center for Infectious Disease"/>
            <person name="Wu L."/>
            <person name="Ma J."/>
        </authorList>
    </citation>
    <scope>NUCLEOTIDE SEQUENCE [LARGE SCALE GENOMIC DNA]</scope>
    <source>
        <strain evidence="4">CGMCC 4.7289</strain>
    </source>
</reference>
<dbReference type="Pfam" id="PF03422">
    <property type="entry name" value="CBM_6"/>
    <property type="match status" value="1"/>
</dbReference>
<feature type="signal peptide" evidence="1">
    <location>
        <begin position="1"/>
        <end position="20"/>
    </location>
</feature>
<accession>A0ABV8LV68</accession>
<dbReference type="RefSeq" id="WP_253762423.1">
    <property type="nucleotide sequence ID" value="NZ_JAMZDZ010000001.1"/>
</dbReference>
<dbReference type="CDD" id="cd04082">
    <property type="entry name" value="CBM35_pectate_lyase-like"/>
    <property type="match status" value="2"/>
</dbReference>
<evidence type="ECO:0000313" key="4">
    <source>
        <dbReference type="Proteomes" id="UP001595816"/>
    </source>
</evidence>
<dbReference type="InterPro" id="IPR006311">
    <property type="entry name" value="TAT_signal"/>
</dbReference>
<dbReference type="Pfam" id="PF16990">
    <property type="entry name" value="CBM_35"/>
    <property type="match status" value="1"/>
</dbReference>
<feature type="chain" id="PRO_5045613253" evidence="1">
    <location>
        <begin position="21"/>
        <end position="526"/>
    </location>
</feature>
<feature type="domain" description="CBM6" evidence="2">
    <location>
        <begin position="406"/>
        <end position="526"/>
    </location>
</feature>
<dbReference type="SUPFAM" id="SSF49785">
    <property type="entry name" value="Galactose-binding domain-like"/>
    <property type="match status" value="2"/>
</dbReference>
<feature type="domain" description="CBM6" evidence="2">
    <location>
        <begin position="274"/>
        <end position="399"/>
    </location>
</feature>
<sequence length="526" mass="55832">MRRRTVLVAAAAAVGAAAGAAQLARPGEPLGAASAAAATWQLRWAPEAGTHGLAAFEGVEDDRANSHPAGQPHIYVSGNDYRFTMHLVDRDTMTDRQRQEVKGMVWDGADLILAKGETWKLAHRMFIPGSLKATTTFTHIMQTKAPGTDTLPMITMSLRRHDGVQKVELVAGGVTVGLADLVPLQNKWIDVELEMTIGDSDTGRVRWVLRDGATTVIDVTRSGVDTWLQDRVRPKWGIYRSLGDTSGSLQDCYLLINTMRAYKWGAGDPPPVGTRYEAENAVISQGAVENNHTGYTGTGFVNLDNVAGSYLQWTVTAPGASLATLTFRYANGTTANRPMDVTVNGSLIADELAFAPTVNWDDWDTQTITGVRLPAGGSTVRATSTTSNGGPNLDHLEVQVVPLTPVDYQAEAATISQGVVESEHTGYTGTGYVNTDNIAGCSVQFTVTGPAATLIIRYANGTTADRPMTLSADGVSLGSVGFPPTGAWTTWSTVTKTISVGSGTHSLRLTASTANGGPNLDRITLS</sequence>
<dbReference type="Proteomes" id="UP001595816">
    <property type="component" value="Unassembled WGS sequence"/>
</dbReference>
<name>A0ABV8LV68_9ACTN</name>
<protein>
    <submittedName>
        <fullName evidence="3">Carbohydrate-binding protein</fullName>
    </submittedName>
</protein>
<dbReference type="Gene3D" id="2.60.120.200">
    <property type="match status" value="1"/>
</dbReference>
<dbReference type="InterPro" id="IPR005084">
    <property type="entry name" value="CBM6"/>
</dbReference>
<comment type="caution">
    <text evidence="3">The sequence shown here is derived from an EMBL/GenBank/DDBJ whole genome shotgun (WGS) entry which is preliminary data.</text>
</comment>
<keyword evidence="4" id="KW-1185">Reference proteome</keyword>
<evidence type="ECO:0000313" key="3">
    <source>
        <dbReference type="EMBL" id="MFC4134932.1"/>
    </source>
</evidence>
<organism evidence="3 4">
    <name type="scientific">Hamadaea flava</name>
    <dbReference type="NCBI Taxonomy" id="1742688"/>
    <lineage>
        <taxon>Bacteria</taxon>
        <taxon>Bacillati</taxon>
        <taxon>Actinomycetota</taxon>
        <taxon>Actinomycetes</taxon>
        <taxon>Micromonosporales</taxon>
        <taxon>Micromonosporaceae</taxon>
        <taxon>Hamadaea</taxon>
    </lineage>
</organism>
<dbReference type="PROSITE" id="PS51175">
    <property type="entry name" value="CBM6"/>
    <property type="match status" value="2"/>
</dbReference>
<dbReference type="PROSITE" id="PS51318">
    <property type="entry name" value="TAT"/>
    <property type="match status" value="1"/>
</dbReference>
<evidence type="ECO:0000256" key="1">
    <source>
        <dbReference type="SAM" id="SignalP"/>
    </source>
</evidence>
<dbReference type="EMBL" id="JBHSAY010000019">
    <property type="protein sequence ID" value="MFC4134932.1"/>
    <property type="molecule type" value="Genomic_DNA"/>
</dbReference>